<accession>A0A1R4KQK2</accession>
<feature type="transmembrane region" description="Helical" evidence="1">
    <location>
        <begin position="12"/>
        <end position="33"/>
    </location>
</feature>
<feature type="transmembrane region" description="Helical" evidence="1">
    <location>
        <begin position="201"/>
        <end position="225"/>
    </location>
</feature>
<evidence type="ECO:0000313" key="3">
    <source>
        <dbReference type="Proteomes" id="UP000196320"/>
    </source>
</evidence>
<feature type="transmembrane region" description="Helical" evidence="1">
    <location>
        <begin position="123"/>
        <end position="144"/>
    </location>
</feature>
<keyword evidence="1" id="KW-0472">Membrane</keyword>
<keyword evidence="3" id="KW-1185">Reference proteome</keyword>
<organism evidence="2 3">
    <name type="scientific">Microbacterium esteraromaticum</name>
    <dbReference type="NCBI Taxonomy" id="57043"/>
    <lineage>
        <taxon>Bacteria</taxon>
        <taxon>Bacillati</taxon>
        <taxon>Actinomycetota</taxon>
        <taxon>Actinomycetes</taxon>
        <taxon>Micrococcales</taxon>
        <taxon>Microbacteriaceae</taxon>
        <taxon>Microbacterium</taxon>
    </lineage>
</organism>
<evidence type="ECO:0000313" key="2">
    <source>
        <dbReference type="EMBL" id="SJN46570.1"/>
    </source>
</evidence>
<dbReference type="OrthoDB" id="5068972at2"/>
<dbReference type="Proteomes" id="UP000196320">
    <property type="component" value="Unassembled WGS sequence"/>
</dbReference>
<dbReference type="AlphaFoldDB" id="A0A1R4KQK2"/>
<feature type="transmembrane region" description="Helical" evidence="1">
    <location>
        <begin position="53"/>
        <end position="72"/>
    </location>
</feature>
<sequence>MLIQLSNGDLFAGLSMLVLVLVIVGLITAFSIARARRRGSTTLALDVTRNASFVMVGLTAVGVVMSGLTILGSPRITLTGSTRDWVHDRQDSLLSPVCDEKGVPDGVALCGSVVHDAPFGTRLTIYLGAVLTLVAWAAIAWAIYNATRRAGERDPFHGSVSRTFGIVAIIVVTTVPMGQVLDQIGMTLTARSLKWTPDAEVPFALEVTLWPFAVAVGLFALSAIFRYGRQLQDEAARLQKETEGLV</sequence>
<proteinExistence type="predicted"/>
<keyword evidence="1" id="KW-1133">Transmembrane helix</keyword>
<reference evidence="2 3" key="1">
    <citation type="submission" date="2017-02" db="EMBL/GenBank/DDBJ databases">
        <authorList>
            <person name="Peterson S.W."/>
        </authorList>
    </citation>
    <scope>NUCLEOTIDE SEQUENCE [LARGE SCALE GENOMIC DNA]</scope>
    <source>
        <strain evidence="2 3">B Mb 05.01</strain>
    </source>
</reference>
<feature type="transmembrane region" description="Helical" evidence="1">
    <location>
        <begin position="164"/>
        <end position="181"/>
    </location>
</feature>
<dbReference type="RefSeq" id="WP_087133027.1">
    <property type="nucleotide sequence ID" value="NZ_FUKO01000044.1"/>
</dbReference>
<dbReference type="EMBL" id="FUKO01000044">
    <property type="protein sequence ID" value="SJN46570.1"/>
    <property type="molecule type" value="Genomic_DNA"/>
</dbReference>
<evidence type="ECO:0008006" key="4">
    <source>
        <dbReference type="Google" id="ProtNLM"/>
    </source>
</evidence>
<keyword evidence="1" id="KW-0812">Transmembrane</keyword>
<evidence type="ECO:0000256" key="1">
    <source>
        <dbReference type="SAM" id="Phobius"/>
    </source>
</evidence>
<name>A0A1R4KQK2_9MICO</name>
<protein>
    <recommendedName>
        <fullName evidence="4">DUF2975 domain-containing protein</fullName>
    </recommendedName>
</protein>
<gene>
    <name evidence="2" type="ORF">FM104_15050</name>
</gene>